<feature type="transmembrane region" description="Helical" evidence="1">
    <location>
        <begin position="202"/>
        <end position="224"/>
    </location>
</feature>
<accession>G0U7L3</accession>
<keyword evidence="1" id="KW-0472">Membrane</keyword>
<evidence type="ECO:0000259" key="2">
    <source>
        <dbReference type="SMART" id="SM01190"/>
    </source>
</evidence>
<keyword evidence="1" id="KW-1133">Transmembrane helix</keyword>
<protein>
    <recommendedName>
        <fullName evidence="2">GOLD domain-containing protein</fullName>
    </recommendedName>
</protein>
<sequence>MLCVSNWQLRKQLVFAFTLLFIFVGGGSRLVVATQRGVYVKLFPGRELCVSYEGVRDPEDDPPTVDFRHRALDPRNVNVRTLLYGPNGERLQLNGRVDPFGMPASLFFKVTKSGTYRICMRTPLNHPPLAFDVLFIGERDATKPAETVEGVEVVDKQVEASDYSRQLNMLDRCVEVALDEVRMSENRLHLLDDMTHSTYQRVVGMLILNVVLVIVLGVWSEKYLERFFVKKKMA</sequence>
<dbReference type="SMART" id="SM01190">
    <property type="entry name" value="EMP24_GP25L"/>
    <property type="match status" value="1"/>
</dbReference>
<evidence type="ECO:0000256" key="1">
    <source>
        <dbReference type="SAM" id="Phobius"/>
    </source>
</evidence>
<reference evidence="3" key="1">
    <citation type="journal article" date="2012" name="Proc. Natl. Acad. Sci. U.S.A.">
        <title>Antigenic diversity is generated by distinct evolutionary mechanisms in African trypanosome species.</title>
        <authorList>
            <person name="Jackson A.P."/>
            <person name="Berry A."/>
            <person name="Aslett M."/>
            <person name="Allison H.C."/>
            <person name="Burton P."/>
            <person name="Vavrova-Anderson J."/>
            <person name="Brown R."/>
            <person name="Browne H."/>
            <person name="Corton N."/>
            <person name="Hauser H."/>
            <person name="Gamble J."/>
            <person name="Gilderthorp R."/>
            <person name="Marcello L."/>
            <person name="McQuillan J."/>
            <person name="Otto T.D."/>
            <person name="Quail M.A."/>
            <person name="Sanders M.J."/>
            <person name="van Tonder A."/>
            <person name="Ginger M.L."/>
            <person name="Field M.C."/>
            <person name="Barry J.D."/>
            <person name="Hertz-Fowler C."/>
            <person name="Berriman M."/>
        </authorList>
    </citation>
    <scope>NUCLEOTIDE SEQUENCE</scope>
    <source>
        <strain evidence="3">Y486</strain>
    </source>
</reference>
<dbReference type="Pfam" id="PF01105">
    <property type="entry name" value="EMP24_GP25L"/>
    <property type="match status" value="1"/>
</dbReference>
<feature type="domain" description="GOLD" evidence="2">
    <location>
        <begin position="37"/>
        <end position="229"/>
    </location>
</feature>
<dbReference type="VEuPathDB" id="TriTrypDB:TvY486_1009160"/>
<dbReference type="AlphaFoldDB" id="G0U7L3"/>
<evidence type="ECO:0000313" key="3">
    <source>
        <dbReference type="EMBL" id="CCC51871.1"/>
    </source>
</evidence>
<keyword evidence="1" id="KW-0812">Transmembrane</keyword>
<organism evidence="3">
    <name type="scientific">Trypanosoma vivax (strain Y486)</name>
    <dbReference type="NCBI Taxonomy" id="1055687"/>
    <lineage>
        <taxon>Eukaryota</taxon>
        <taxon>Discoba</taxon>
        <taxon>Euglenozoa</taxon>
        <taxon>Kinetoplastea</taxon>
        <taxon>Metakinetoplastina</taxon>
        <taxon>Trypanosomatida</taxon>
        <taxon>Trypanosomatidae</taxon>
        <taxon>Trypanosoma</taxon>
        <taxon>Duttonella</taxon>
    </lineage>
</organism>
<name>G0U7L3_TRYVY</name>
<dbReference type="EMBL" id="HE573026">
    <property type="protein sequence ID" value="CCC51871.1"/>
    <property type="molecule type" value="Genomic_DNA"/>
</dbReference>
<gene>
    <name evidence="3" type="ORF">TVY486_1009160</name>
</gene>
<dbReference type="OMA" id="KYLERFF"/>
<proteinExistence type="predicted"/>
<dbReference type="InterPro" id="IPR009038">
    <property type="entry name" value="GOLD_dom"/>
</dbReference>